<organism evidence="2 3">
    <name type="scientific">Actinoplanes palleronii</name>
    <dbReference type="NCBI Taxonomy" id="113570"/>
    <lineage>
        <taxon>Bacteria</taxon>
        <taxon>Bacillati</taxon>
        <taxon>Actinomycetota</taxon>
        <taxon>Actinomycetes</taxon>
        <taxon>Micromonosporales</taxon>
        <taxon>Micromonosporaceae</taxon>
        <taxon>Actinoplanes</taxon>
    </lineage>
</organism>
<evidence type="ECO:0000313" key="3">
    <source>
        <dbReference type="Proteomes" id="UP000624709"/>
    </source>
</evidence>
<dbReference type="InterPro" id="IPR002645">
    <property type="entry name" value="STAS_dom"/>
</dbReference>
<protein>
    <recommendedName>
        <fullName evidence="1">STAS domain-containing protein</fullName>
    </recommendedName>
</protein>
<dbReference type="Gene3D" id="3.30.750.24">
    <property type="entry name" value="STAS domain"/>
    <property type="match status" value="1"/>
</dbReference>
<reference evidence="2 3" key="1">
    <citation type="submission" date="2021-01" db="EMBL/GenBank/DDBJ databases">
        <title>Whole genome shotgun sequence of Actinoplanes palleronii NBRC 14916.</title>
        <authorList>
            <person name="Komaki H."/>
            <person name="Tamura T."/>
        </authorList>
    </citation>
    <scope>NUCLEOTIDE SEQUENCE [LARGE SCALE GENOMIC DNA]</scope>
    <source>
        <strain evidence="2 3">NBRC 14916</strain>
    </source>
</reference>
<dbReference type="PROSITE" id="PS50801">
    <property type="entry name" value="STAS"/>
    <property type="match status" value="1"/>
</dbReference>
<gene>
    <name evidence="2" type="ORF">Apa02nite_066720</name>
</gene>
<keyword evidence="3" id="KW-1185">Reference proteome</keyword>
<evidence type="ECO:0000259" key="1">
    <source>
        <dbReference type="PROSITE" id="PS50801"/>
    </source>
</evidence>
<dbReference type="EMBL" id="BOMS01000107">
    <property type="protein sequence ID" value="GIE70564.1"/>
    <property type="molecule type" value="Genomic_DNA"/>
</dbReference>
<dbReference type="CDD" id="cd07043">
    <property type="entry name" value="STAS_anti-anti-sigma_factors"/>
    <property type="match status" value="1"/>
</dbReference>
<dbReference type="Proteomes" id="UP000624709">
    <property type="component" value="Unassembled WGS sequence"/>
</dbReference>
<proteinExistence type="predicted"/>
<dbReference type="Pfam" id="PF01740">
    <property type="entry name" value="STAS"/>
    <property type="match status" value="1"/>
</dbReference>
<dbReference type="InterPro" id="IPR036513">
    <property type="entry name" value="STAS_dom_sf"/>
</dbReference>
<sequence length="120" mass="12137">MIGSPALIVDGDRGRNGTAMIYVSGELDSGSVATFRDRIATLLAGSGADEILLDLSGLTFCDCAGLRAIEALEFDHADVGPVRIVAASEPVDILVSTVGSASFLGYVPGVDTGADGSFTG</sequence>
<dbReference type="SUPFAM" id="SSF52091">
    <property type="entry name" value="SpoIIaa-like"/>
    <property type="match status" value="1"/>
</dbReference>
<comment type="caution">
    <text evidence="2">The sequence shown here is derived from an EMBL/GenBank/DDBJ whole genome shotgun (WGS) entry which is preliminary data.</text>
</comment>
<feature type="domain" description="STAS" evidence="1">
    <location>
        <begin position="16"/>
        <end position="72"/>
    </location>
</feature>
<evidence type="ECO:0000313" key="2">
    <source>
        <dbReference type="EMBL" id="GIE70564.1"/>
    </source>
</evidence>
<dbReference type="RefSeq" id="WP_203828579.1">
    <property type="nucleotide sequence ID" value="NZ_BAAATY010000034.1"/>
</dbReference>
<name>A0ABQ4BIQ8_9ACTN</name>
<accession>A0ABQ4BIQ8</accession>